<evidence type="ECO:0000313" key="2">
    <source>
        <dbReference type="EMBL" id="KAG7480027.1"/>
    </source>
</evidence>
<keyword evidence="3" id="KW-1185">Reference proteome</keyword>
<comment type="caution">
    <text evidence="2">The sequence shown here is derived from an EMBL/GenBank/DDBJ whole genome shotgun (WGS) entry which is preliminary data.</text>
</comment>
<dbReference type="EMBL" id="JAGKHQ010000020">
    <property type="protein sequence ID" value="KAG7480027.1"/>
    <property type="molecule type" value="Genomic_DNA"/>
</dbReference>
<protein>
    <submittedName>
        <fullName evidence="2">Uncharacterized protein</fullName>
    </submittedName>
</protein>
<evidence type="ECO:0000313" key="3">
    <source>
        <dbReference type="Proteomes" id="UP000693946"/>
    </source>
</evidence>
<sequence length="176" mass="19277">MAHIGTNDLAWGASELSLLDFLHTCGKSVFISRPIPAFGGDTSPDCFRLYMKTSVTVHLHAYTAHLSNYKDAHNAANHDCSSNHDSQLIHSCSNNPKTLFSTANKLLKPCNNILTSITADKCNPFLAFFNQRSKPFILSNPRSSQSLHRSPPPPPLNHCHTSPLSPPWNSSPSSPT</sequence>
<gene>
    <name evidence="2" type="ORF">JOB18_041369</name>
</gene>
<organism evidence="2 3">
    <name type="scientific">Solea senegalensis</name>
    <name type="common">Senegalese sole</name>
    <dbReference type="NCBI Taxonomy" id="28829"/>
    <lineage>
        <taxon>Eukaryota</taxon>
        <taxon>Metazoa</taxon>
        <taxon>Chordata</taxon>
        <taxon>Craniata</taxon>
        <taxon>Vertebrata</taxon>
        <taxon>Euteleostomi</taxon>
        <taxon>Actinopterygii</taxon>
        <taxon>Neopterygii</taxon>
        <taxon>Teleostei</taxon>
        <taxon>Neoteleostei</taxon>
        <taxon>Acanthomorphata</taxon>
        <taxon>Carangaria</taxon>
        <taxon>Pleuronectiformes</taxon>
        <taxon>Pleuronectoidei</taxon>
        <taxon>Soleidae</taxon>
        <taxon>Solea</taxon>
    </lineage>
</organism>
<name>A0AAV6PZH4_SOLSE</name>
<proteinExistence type="predicted"/>
<dbReference type="Proteomes" id="UP000693946">
    <property type="component" value="Linkage Group LG8"/>
</dbReference>
<feature type="compositionally biased region" description="Low complexity" evidence="1">
    <location>
        <begin position="167"/>
        <end position="176"/>
    </location>
</feature>
<dbReference type="AlphaFoldDB" id="A0AAV6PZH4"/>
<reference evidence="2 3" key="1">
    <citation type="journal article" date="2021" name="Sci. Rep.">
        <title>Chromosome anchoring in Senegalese sole (Solea senegalensis) reveals sex-associated markers and genome rearrangements in flatfish.</title>
        <authorList>
            <person name="Guerrero-Cozar I."/>
            <person name="Gomez-Garrido J."/>
            <person name="Berbel C."/>
            <person name="Martinez-Blanch J.F."/>
            <person name="Alioto T."/>
            <person name="Claros M.G."/>
            <person name="Gagnaire P.A."/>
            <person name="Manchado M."/>
        </authorList>
    </citation>
    <scope>NUCLEOTIDE SEQUENCE [LARGE SCALE GENOMIC DNA]</scope>
    <source>
        <strain evidence="2">Sse05_10M</strain>
    </source>
</reference>
<feature type="region of interest" description="Disordered" evidence="1">
    <location>
        <begin position="139"/>
        <end position="176"/>
    </location>
</feature>
<accession>A0AAV6PZH4</accession>
<evidence type="ECO:0000256" key="1">
    <source>
        <dbReference type="SAM" id="MobiDB-lite"/>
    </source>
</evidence>